<name>A0ABX0K9M0_9PROT</name>
<gene>
    <name evidence="6" type="ORF">GOB84_11185</name>
</gene>
<dbReference type="InterPro" id="IPR044148">
    <property type="entry name" value="ALDH_GabD1-like"/>
</dbReference>
<keyword evidence="7" id="KW-1185">Reference proteome</keyword>
<dbReference type="CDD" id="cd07100">
    <property type="entry name" value="ALDH_SSADH1_GabD1"/>
    <property type="match status" value="1"/>
</dbReference>
<comment type="caution">
    <text evidence="6">The sequence shown here is derived from an EMBL/GenBank/DDBJ whole genome shotgun (WGS) entry which is preliminary data.</text>
</comment>
<feature type="compositionally biased region" description="Polar residues" evidence="4">
    <location>
        <begin position="304"/>
        <end position="314"/>
    </location>
</feature>
<organism evidence="6 7">
    <name type="scientific">Acetobacter fallax</name>
    <dbReference type="NCBI Taxonomy" id="1737473"/>
    <lineage>
        <taxon>Bacteria</taxon>
        <taxon>Pseudomonadati</taxon>
        <taxon>Pseudomonadota</taxon>
        <taxon>Alphaproteobacteria</taxon>
        <taxon>Acetobacterales</taxon>
        <taxon>Acetobacteraceae</taxon>
        <taxon>Acetobacter</taxon>
    </lineage>
</organism>
<dbReference type="Gene3D" id="3.40.309.10">
    <property type="entry name" value="Aldehyde Dehydrogenase, Chain A, domain 2"/>
    <property type="match status" value="1"/>
</dbReference>
<comment type="similarity">
    <text evidence="1">Belongs to the aldehyde dehydrogenase family.</text>
</comment>
<dbReference type="InterPro" id="IPR016163">
    <property type="entry name" value="Ald_DH_C"/>
</dbReference>
<evidence type="ECO:0000313" key="7">
    <source>
        <dbReference type="Proteomes" id="UP000615326"/>
    </source>
</evidence>
<dbReference type="InterPro" id="IPR016162">
    <property type="entry name" value="Ald_DH_N"/>
</dbReference>
<evidence type="ECO:0000313" key="6">
    <source>
        <dbReference type="EMBL" id="NHO33112.1"/>
    </source>
</evidence>
<evidence type="ECO:0000259" key="5">
    <source>
        <dbReference type="Pfam" id="PF00171"/>
    </source>
</evidence>
<evidence type="ECO:0000256" key="2">
    <source>
        <dbReference type="ARBA" id="ARBA00022857"/>
    </source>
</evidence>
<proteinExistence type="inferred from homology"/>
<dbReference type="Proteomes" id="UP000615326">
    <property type="component" value="Unassembled WGS sequence"/>
</dbReference>
<reference evidence="6 7" key="1">
    <citation type="journal article" date="2020" name="Int. J. Syst. Evol. Microbiol.">
        <title>Novel acetic acid bacteria from cider fermentations: Acetobacter conturbans sp. nov. and Acetobacter fallax sp. nov.</title>
        <authorList>
            <person name="Sombolestani A.S."/>
            <person name="Cleenwerck I."/>
            <person name="Cnockaert M."/>
            <person name="Borremans W."/>
            <person name="Wieme A.D."/>
            <person name="De Vuyst L."/>
            <person name="Vandamme P."/>
        </authorList>
    </citation>
    <scope>NUCLEOTIDE SEQUENCE [LARGE SCALE GENOMIC DNA]</scope>
    <source>
        <strain evidence="6 7">LMG 1637</strain>
    </source>
</reference>
<keyword evidence="3" id="KW-0560">Oxidoreductase</keyword>
<evidence type="ECO:0000256" key="4">
    <source>
        <dbReference type="SAM" id="MobiDB-lite"/>
    </source>
</evidence>
<evidence type="ECO:0000256" key="3">
    <source>
        <dbReference type="ARBA" id="ARBA00023002"/>
    </source>
</evidence>
<dbReference type="PANTHER" id="PTHR43217">
    <property type="entry name" value="SUCCINATE SEMIALDEHYDE DEHYDROGENASE [NAD(P)+] SAD"/>
    <property type="match status" value="1"/>
</dbReference>
<dbReference type="InterPro" id="IPR047110">
    <property type="entry name" value="GABD/Sad-like"/>
</dbReference>
<sequence>MTAYQTLNPTTGKVEKTFAMNSDAEMARFLDTADETYRSDWRHRSLADRCAIVSKAAALLRRDRDKHARLITTEMGKPFSEARAEIDVTAGILEFYANGAGKFLAPQKINIDSGSATVISQSIGVIYCVEPWNFPYYQLARVAAPNLVAGNVVIAKHAPNVPQCGEAFAALFSEAGAPEGIYTNVFLSNDQSADLIAQDKIRGVALTGSERAGKAVAAQAGAALKKDTMELGGSDPFIVLEDADLDLAVHWAAWGRMANNGQVCTAAKRMIVHESLADTFISRLKEKVESFRPGDPMDPESTHGPMSSEKQLSTTLSQIDQAVKGGARLITGGERIRRDGFFMKAAILTNVTKDNPVYYQEIFGPVAVVHRVGSEQEAIDLANDSPYGLGGAVFTKDEARGYRVAEKIETGMMFVNTATAAAPELPFGGVKNSGYGRELSSLGIEEFLNKKLIRIA</sequence>
<evidence type="ECO:0000256" key="1">
    <source>
        <dbReference type="ARBA" id="ARBA00009986"/>
    </source>
</evidence>
<dbReference type="RefSeq" id="WP_173577638.1">
    <property type="nucleotide sequence ID" value="NZ_WOSW01000021.1"/>
</dbReference>
<protein>
    <submittedName>
        <fullName evidence="6">Aldehyde dehydrogenase family protein</fullName>
    </submittedName>
</protein>
<dbReference type="Pfam" id="PF00171">
    <property type="entry name" value="Aldedh"/>
    <property type="match status" value="1"/>
</dbReference>
<feature type="region of interest" description="Disordered" evidence="4">
    <location>
        <begin position="289"/>
        <end position="314"/>
    </location>
</feature>
<dbReference type="Gene3D" id="3.40.605.10">
    <property type="entry name" value="Aldehyde Dehydrogenase, Chain A, domain 1"/>
    <property type="match status" value="1"/>
</dbReference>
<dbReference type="SUPFAM" id="SSF53720">
    <property type="entry name" value="ALDH-like"/>
    <property type="match status" value="1"/>
</dbReference>
<dbReference type="InterPro" id="IPR015590">
    <property type="entry name" value="Aldehyde_DH_dom"/>
</dbReference>
<accession>A0ABX0K9M0</accession>
<dbReference type="EMBL" id="WOSW01000021">
    <property type="protein sequence ID" value="NHO33112.1"/>
    <property type="molecule type" value="Genomic_DNA"/>
</dbReference>
<dbReference type="PANTHER" id="PTHR43217:SF2">
    <property type="entry name" value="SUCCINATE-SEMIALDEHYDE DEHYDROGENASE [NADP(+)]"/>
    <property type="match status" value="1"/>
</dbReference>
<dbReference type="InterPro" id="IPR016161">
    <property type="entry name" value="Ald_DH/histidinol_DH"/>
</dbReference>
<keyword evidence="2" id="KW-0521">NADP</keyword>
<feature type="domain" description="Aldehyde dehydrogenase" evidence="5">
    <location>
        <begin position="4"/>
        <end position="452"/>
    </location>
</feature>